<dbReference type="InterPro" id="IPR029055">
    <property type="entry name" value="Ntn_hydrolases_N"/>
</dbReference>
<dbReference type="Gene3D" id="1.10.439.10">
    <property type="entry name" value="Penicillin Amidohydrolase, domain 1"/>
    <property type="match status" value="1"/>
</dbReference>
<dbReference type="Gene3D" id="3.60.20.10">
    <property type="entry name" value="Glutamine Phosphoribosylpyrophosphate, subunit 1, domain 1"/>
    <property type="match status" value="1"/>
</dbReference>
<dbReference type="PANTHER" id="PTHR34218">
    <property type="entry name" value="PEPTIDASE S45 PENICILLIN AMIDASE"/>
    <property type="match status" value="1"/>
</dbReference>
<evidence type="ECO:0000256" key="4">
    <source>
        <dbReference type="ARBA" id="ARBA00023145"/>
    </source>
</evidence>
<evidence type="ECO:0000313" key="5">
    <source>
        <dbReference type="EMBL" id="MDP9896998.1"/>
    </source>
</evidence>
<organism evidence="5 6">
    <name type="scientific">Variovorax boronicumulans</name>
    <dbReference type="NCBI Taxonomy" id="436515"/>
    <lineage>
        <taxon>Bacteria</taxon>
        <taxon>Pseudomonadati</taxon>
        <taxon>Pseudomonadota</taxon>
        <taxon>Betaproteobacteria</taxon>
        <taxon>Burkholderiales</taxon>
        <taxon>Comamonadaceae</taxon>
        <taxon>Variovorax</taxon>
    </lineage>
</organism>
<dbReference type="Gene3D" id="2.30.120.10">
    <property type="match status" value="1"/>
</dbReference>
<dbReference type="InterPro" id="IPR043147">
    <property type="entry name" value="Penicillin_amidase_A-knob"/>
</dbReference>
<protein>
    <submittedName>
        <fullName evidence="5">Acyl-homoserine-lactone acylase</fullName>
        <ecNumber evidence="5">3.5.1.97</ecNumber>
    </submittedName>
</protein>
<gene>
    <name evidence="5" type="ORF">J2W31_006140</name>
</gene>
<evidence type="ECO:0000313" key="6">
    <source>
        <dbReference type="Proteomes" id="UP001242045"/>
    </source>
</evidence>
<dbReference type="GO" id="GO:0017000">
    <property type="term" value="P:antibiotic biosynthetic process"/>
    <property type="evidence" value="ECO:0007669"/>
    <property type="project" value="InterPro"/>
</dbReference>
<dbReference type="EC" id="3.5.1.97" evidence="5"/>
<dbReference type="AlphaFoldDB" id="A0AAW8D058"/>
<keyword evidence="2" id="KW-0732">Signal</keyword>
<dbReference type="RefSeq" id="WP_307687079.1">
    <property type="nucleotide sequence ID" value="NZ_JAUSRD010000023.1"/>
</dbReference>
<comment type="similarity">
    <text evidence="1">Belongs to the peptidase S45 family.</text>
</comment>
<dbReference type="GO" id="GO:0016811">
    <property type="term" value="F:hydrolase activity, acting on carbon-nitrogen (but not peptide) bonds, in linear amides"/>
    <property type="evidence" value="ECO:0007669"/>
    <property type="project" value="InterPro"/>
</dbReference>
<evidence type="ECO:0000256" key="2">
    <source>
        <dbReference type="ARBA" id="ARBA00022729"/>
    </source>
</evidence>
<dbReference type="InterPro" id="IPR023343">
    <property type="entry name" value="Penicillin_amidase_dom1"/>
</dbReference>
<dbReference type="InterPro" id="IPR043146">
    <property type="entry name" value="Penicillin_amidase_N_B-knob"/>
</dbReference>
<proteinExistence type="inferred from homology"/>
<accession>A0AAW8D058</accession>
<dbReference type="SUPFAM" id="SSF56235">
    <property type="entry name" value="N-terminal nucleophile aminohydrolases (Ntn hydrolases)"/>
    <property type="match status" value="1"/>
</dbReference>
<evidence type="ECO:0000256" key="3">
    <source>
        <dbReference type="ARBA" id="ARBA00022801"/>
    </source>
</evidence>
<dbReference type="PANTHER" id="PTHR34218:SF3">
    <property type="entry name" value="ACYL-HOMOSERINE LACTONE ACYLASE PVDQ"/>
    <property type="match status" value="1"/>
</dbReference>
<dbReference type="Proteomes" id="UP001242045">
    <property type="component" value="Unassembled WGS sequence"/>
</dbReference>
<dbReference type="Pfam" id="PF01804">
    <property type="entry name" value="Penicil_amidase"/>
    <property type="match status" value="1"/>
</dbReference>
<dbReference type="InterPro" id="IPR002692">
    <property type="entry name" value="S45"/>
</dbReference>
<sequence length="808" mass="87839">MKTIPRPGGRAWRRGIAAVALAATLTATLIGTAPAWARREGQPATASIEIRRTGDGIPHVRATTWRGLGIGYGQVQAEDALCTLADAFVTYSGQRSLYFGADRKPAKRSTFGMPVNLDLDFFFKAFAGPDAVEALKREQPADLDELIAGYAEGYNRHVRSLQKSRGKGARHACSDAPWVRTIEPDDVYRRMIAAALAGGYAHFVSEIVNAKPAATAPPVSSDHLSLSSRLEIPVGDARGIGSNVLAFGQAATGERGGSVLFGNPHWYWGGPDRFYQAHLTLPGKMDVAGVSFLGIPVIMIGFNNDVAWSHTVSAARRFGLFDLVLDPADPTRYLVDGVSERMQARPVDVEVRRPDGTFEAVHRTLYRTRFGPVVDLGARNPALGWSARKAIAMRDVNASNARIFPNFFRWGQARSLDEFIQIQKQEAAMPWVNTAAIGRGDGRVWYADIGAVPAVPDDLRAACATPLSKAFAAIDADAPVLDGSRSACEWKAGQASEQPRRMPPDHMPSLLREDYVANMNDSYWLTNPAQPLTGFASILGGEGQALSMRGREGHRIASELSNAGSTSSRQLAERVMQKTQEARSYTADQFKQPLLDAACAASGQVGPTPDMRQACRILRNWSNRAGAQDRGALLWDAFWTRLQQIPAGELYAKAFSAEAPLRTPAAINAADPRVASALAGAVDDMRQKGRALDAPLGTLRFARSEGRRIPLFGGCDAEGYFTIACANEGDYTMGDRSHGNTYLQVVYFDRRGVHARTLLAHGEKETAVTNGLGAAPVVRYAKKDWLRFPFHEEDIARDPALVRQTLRP</sequence>
<keyword evidence="3 5" id="KW-0378">Hydrolase</keyword>
<dbReference type="EMBL" id="JAUSRD010000023">
    <property type="protein sequence ID" value="MDP9896998.1"/>
    <property type="molecule type" value="Genomic_DNA"/>
</dbReference>
<dbReference type="Gene3D" id="1.10.1400.10">
    <property type="match status" value="1"/>
</dbReference>
<evidence type="ECO:0000256" key="1">
    <source>
        <dbReference type="ARBA" id="ARBA00006586"/>
    </source>
</evidence>
<keyword evidence="4" id="KW-0865">Zymogen</keyword>
<comment type="caution">
    <text evidence="5">The sequence shown here is derived from an EMBL/GenBank/DDBJ whole genome shotgun (WGS) entry which is preliminary data.</text>
</comment>
<name>A0AAW8D058_9BURK</name>
<reference evidence="5" key="1">
    <citation type="submission" date="2023-07" db="EMBL/GenBank/DDBJ databases">
        <title>Sorghum-associated microbial communities from plants grown in Nebraska, USA.</title>
        <authorList>
            <person name="Schachtman D."/>
        </authorList>
    </citation>
    <scope>NUCLEOTIDE SEQUENCE</scope>
    <source>
        <strain evidence="5">DS3754</strain>
    </source>
</reference>